<feature type="chain" id="PRO_5032710960" evidence="3">
    <location>
        <begin position="32"/>
        <end position="649"/>
    </location>
</feature>
<feature type="region of interest" description="Disordered" evidence="1">
    <location>
        <begin position="578"/>
        <end position="616"/>
    </location>
</feature>
<accession>A0A847HBI8</accession>
<feature type="transmembrane region" description="Helical" evidence="2">
    <location>
        <begin position="623"/>
        <end position="643"/>
    </location>
</feature>
<organism evidence="5 6">
    <name type="scientific">Corynebacterium marinum</name>
    <dbReference type="NCBI Taxonomy" id="349751"/>
    <lineage>
        <taxon>Bacteria</taxon>
        <taxon>Bacillati</taxon>
        <taxon>Actinomycetota</taxon>
        <taxon>Actinomycetes</taxon>
        <taxon>Mycobacteriales</taxon>
        <taxon>Corynebacteriaceae</taxon>
        <taxon>Corynebacterium</taxon>
    </lineage>
</organism>
<dbReference type="Proteomes" id="UP000523614">
    <property type="component" value="Unassembled WGS sequence"/>
</dbReference>
<dbReference type="SUPFAM" id="SSF53300">
    <property type="entry name" value="vWA-like"/>
    <property type="match status" value="1"/>
</dbReference>
<reference evidence="5 6" key="1">
    <citation type="journal article" date="2020" name="Biotechnol. Biofuels">
        <title>New insights from the biogas microbiome by comprehensive genome-resolved metagenomics of nearly 1600 species originating from multiple anaerobic digesters.</title>
        <authorList>
            <person name="Campanaro S."/>
            <person name="Treu L."/>
            <person name="Rodriguez-R L.M."/>
            <person name="Kovalovszki A."/>
            <person name="Ziels R.M."/>
            <person name="Maus I."/>
            <person name="Zhu X."/>
            <person name="Kougias P.G."/>
            <person name="Basile A."/>
            <person name="Luo G."/>
            <person name="Schluter A."/>
            <person name="Konstantinidis K.T."/>
            <person name="Angelidaki I."/>
        </authorList>
    </citation>
    <scope>NUCLEOTIDE SEQUENCE [LARGE SCALE GENOMIC DNA]</scope>
    <source>
        <strain evidence="5">AS06rmzACSIP_235</strain>
    </source>
</reference>
<dbReference type="InterPro" id="IPR036465">
    <property type="entry name" value="vWFA_dom_sf"/>
</dbReference>
<evidence type="ECO:0000256" key="1">
    <source>
        <dbReference type="SAM" id="MobiDB-lite"/>
    </source>
</evidence>
<gene>
    <name evidence="5" type="ORF">GX570_05320</name>
</gene>
<proteinExistence type="predicted"/>
<dbReference type="PANTHER" id="PTHR10579:SF43">
    <property type="entry name" value="ZINC FINGER (C3HC4-TYPE RING FINGER) FAMILY PROTEIN"/>
    <property type="match status" value="1"/>
</dbReference>
<dbReference type="Pfam" id="PF13519">
    <property type="entry name" value="VWA_2"/>
    <property type="match status" value="1"/>
</dbReference>
<dbReference type="Gene3D" id="3.40.50.410">
    <property type="entry name" value="von Willebrand factor, type A domain"/>
    <property type="match status" value="1"/>
</dbReference>
<evidence type="ECO:0000313" key="6">
    <source>
        <dbReference type="Proteomes" id="UP000523614"/>
    </source>
</evidence>
<sequence length="649" mass="69795">MTSTNSLIRRWAAAGAATLLTTTALIPTATAEDERRGSPTMLVLDSSGSMTADDAGGQSRIDAARDAAHTFIDEVDGTLDLGLVTYGGNTGDTPEEYDAGCRDITMVTAPGNDTADQIKNHIDDLDARGYTPIGESLRTAADELPDSGGTIVLVSDGIATCTPPPVCEVAEDLADQGVDIIINTVGFNVDDAAREELECIADAAGGTYADASDADTLADELKRAATRGYRAYQSDAQRIPATDDDLKAETVPLDTTTFLTGLTPFDQKPPTSGERTSSYFYLPVRPGERVVVSAQTVQAPTVNKNDRLALLLDMTNPDDQKSCRMDMESELDLDTNQVVTGTAYSDEVGEDCDTDEILLNIERSGNQRWDEEVDAEVTITRIPPFTLADGRDAPNTDNSTSASEESDSIPRLTSDEPEPITPGIWFTDAAELAPGEMVTADIVPGETQFFKVPAEYGQKVNGRIRVVEEANDFDRPGGFRQTIYLNAYNEARAGIDLSDSYVRVAENEELPFEYNEQILFDHRFGSGGTVRSREYWQDGDQYLTVRYEDPEQGDIDASSQLPPVTYIMTVNTTGQVVPGPEFASFPGEGSTSATSAPAEDTESPEDTDARAVADNEDSGTSPVVWIIVGLIILAALGAVGYVLTRARRN</sequence>
<feature type="signal peptide" evidence="3">
    <location>
        <begin position="1"/>
        <end position="31"/>
    </location>
</feature>
<feature type="region of interest" description="Disordered" evidence="1">
    <location>
        <begin position="384"/>
        <end position="422"/>
    </location>
</feature>
<keyword evidence="2" id="KW-0472">Membrane</keyword>
<keyword evidence="2" id="KW-0812">Transmembrane</keyword>
<keyword evidence="3" id="KW-0732">Signal</keyword>
<keyword evidence="2" id="KW-1133">Transmembrane helix</keyword>
<evidence type="ECO:0000313" key="5">
    <source>
        <dbReference type="EMBL" id="NLF90746.1"/>
    </source>
</evidence>
<dbReference type="PROSITE" id="PS50234">
    <property type="entry name" value="VWFA"/>
    <property type="match status" value="1"/>
</dbReference>
<evidence type="ECO:0000256" key="3">
    <source>
        <dbReference type="SAM" id="SignalP"/>
    </source>
</evidence>
<protein>
    <submittedName>
        <fullName evidence="5">VWA domain-containing protein</fullName>
    </submittedName>
</protein>
<dbReference type="SMART" id="SM00327">
    <property type="entry name" value="VWA"/>
    <property type="match status" value="1"/>
</dbReference>
<dbReference type="AlphaFoldDB" id="A0A847HBI8"/>
<evidence type="ECO:0000259" key="4">
    <source>
        <dbReference type="PROSITE" id="PS50234"/>
    </source>
</evidence>
<comment type="caution">
    <text evidence="5">The sequence shown here is derived from an EMBL/GenBank/DDBJ whole genome shotgun (WGS) entry which is preliminary data.</text>
</comment>
<evidence type="ECO:0000256" key="2">
    <source>
        <dbReference type="SAM" id="Phobius"/>
    </source>
</evidence>
<feature type="domain" description="VWFA" evidence="4">
    <location>
        <begin position="39"/>
        <end position="224"/>
    </location>
</feature>
<dbReference type="InterPro" id="IPR002035">
    <property type="entry name" value="VWF_A"/>
</dbReference>
<dbReference type="EMBL" id="JAAYYP010000175">
    <property type="protein sequence ID" value="NLF90746.1"/>
    <property type="molecule type" value="Genomic_DNA"/>
</dbReference>
<dbReference type="PANTHER" id="PTHR10579">
    <property type="entry name" value="CALCIUM-ACTIVATED CHLORIDE CHANNEL REGULATOR"/>
    <property type="match status" value="1"/>
</dbReference>
<name>A0A847HBI8_9CORY</name>
<dbReference type="InterPro" id="IPR051266">
    <property type="entry name" value="CLCR"/>
</dbReference>